<evidence type="ECO:0000313" key="3">
    <source>
        <dbReference type="Proteomes" id="UP000268857"/>
    </source>
</evidence>
<proteinExistence type="predicted"/>
<dbReference type="OrthoDB" id="9811471at2"/>
<dbReference type="PANTHER" id="PTHR11895">
    <property type="entry name" value="TRANSAMIDASE"/>
    <property type="match status" value="1"/>
</dbReference>
<feature type="domain" description="Amidase" evidence="1">
    <location>
        <begin position="25"/>
        <end position="137"/>
    </location>
</feature>
<dbReference type="Pfam" id="PF01425">
    <property type="entry name" value="Amidase"/>
    <property type="match status" value="1"/>
</dbReference>
<dbReference type="InterPro" id="IPR000120">
    <property type="entry name" value="Amidase"/>
</dbReference>
<dbReference type="Proteomes" id="UP000268857">
    <property type="component" value="Unassembled WGS sequence"/>
</dbReference>
<dbReference type="SUPFAM" id="SSF75304">
    <property type="entry name" value="Amidase signature (AS) enzymes"/>
    <property type="match status" value="1"/>
</dbReference>
<evidence type="ECO:0000313" key="2">
    <source>
        <dbReference type="EMBL" id="RUR72812.1"/>
    </source>
</evidence>
<dbReference type="InterPro" id="IPR036928">
    <property type="entry name" value="AS_sf"/>
</dbReference>
<gene>
    <name evidence="2" type="ORF">PCC6912_60830</name>
</gene>
<dbReference type="GO" id="GO:0003824">
    <property type="term" value="F:catalytic activity"/>
    <property type="evidence" value="ECO:0007669"/>
    <property type="project" value="InterPro"/>
</dbReference>
<keyword evidence="3" id="KW-1185">Reference proteome</keyword>
<dbReference type="PANTHER" id="PTHR11895:SF76">
    <property type="entry name" value="INDOLEACETAMIDE HYDROLASE"/>
    <property type="match status" value="1"/>
</dbReference>
<reference evidence="2 3" key="1">
    <citation type="journal article" date="2019" name="Genome Biol. Evol.">
        <title>Day and night: Metabolic profiles and evolutionary relationships of six axenic non-marine cyanobacteria.</title>
        <authorList>
            <person name="Will S.E."/>
            <person name="Henke P."/>
            <person name="Boedeker C."/>
            <person name="Huang S."/>
            <person name="Brinkmann H."/>
            <person name="Rohde M."/>
            <person name="Jarek M."/>
            <person name="Friedl T."/>
            <person name="Seufert S."/>
            <person name="Schumacher M."/>
            <person name="Overmann J."/>
            <person name="Neumann-Schaal M."/>
            <person name="Petersen J."/>
        </authorList>
    </citation>
    <scope>NUCLEOTIDE SEQUENCE [LARGE SCALE GENOMIC DNA]</scope>
    <source>
        <strain evidence="2 3">PCC 6912</strain>
    </source>
</reference>
<dbReference type="RefSeq" id="WP_127011420.1">
    <property type="nucleotide sequence ID" value="NZ_CP170746.1"/>
</dbReference>
<sequence>MSSLVFWTANQMAQAIRDRQVSAQEVLEAHLQQIATHNAKVNAIVTLNEERARQQAKAADEAIARGEIWGALHGVPMTVKDCYETAGMRSTCGCKKFFDYIPAQDATIVSRIKAAGAIILGKTNMAILAADMQTVSDFGQSDVPNADESIQRGLLNDSSMKT</sequence>
<organism evidence="2 3">
    <name type="scientific">Chlorogloeopsis fritschii PCC 6912</name>
    <dbReference type="NCBI Taxonomy" id="211165"/>
    <lineage>
        <taxon>Bacteria</taxon>
        <taxon>Bacillati</taxon>
        <taxon>Cyanobacteriota</taxon>
        <taxon>Cyanophyceae</taxon>
        <taxon>Nostocales</taxon>
        <taxon>Chlorogloeopsidaceae</taxon>
        <taxon>Chlorogloeopsis</taxon>
    </lineage>
</organism>
<dbReference type="AlphaFoldDB" id="A0A3S0XMK3"/>
<dbReference type="InterPro" id="IPR023631">
    <property type="entry name" value="Amidase_dom"/>
</dbReference>
<dbReference type="Gene3D" id="3.90.1300.10">
    <property type="entry name" value="Amidase signature (AS) domain"/>
    <property type="match status" value="1"/>
</dbReference>
<comment type="caution">
    <text evidence="2">The sequence shown here is derived from an EMBL/GenBank/DDBJ whole genome shotgun (WGS) entry which is preliminary data.</text>
</comment>
<dbReference type="EMBL" id="RSCJ01000042">
    <property type="protein sequence ID" value="RUR72812.1"/>
    <property type="molecule type" value="Genomic_DNA"/>
</dbReference>
<evidence type="ECO:0000259" key="1">
    <source>
        <dbReference type="Pfam" id="PF01425"/>
    </source>
</evidence>
<name>A0A3S0XMK3_CHLFR</name>
<accession>A0A3S0XMK3</accession>
<protein>
    <recommendedName>
        <fullName evidence="1">Amidase domain-containing protein</fullName>
    </recommendedName>
</protein>